<dbReference type="AlphaFoldDB" id="A0A381VYR8"/>
<proteinExistence type="predicted"/>
<protein>
    <recommendedName>
        <fullName evidence="3">CoA transferase</fullName>
    </recommendedName>
</protein>
<evidence type="ECO:0000256" key="1">
    <source>
        <dbReference type="ARBA" id="ARBA00022679"/>
    </source>
</evidence>
<dbReference type="InterPro" id="IPR003673">
    <property type="entry name" value="CoA-Trfase_fam_III"/>
</dbReference>
<dbReference type="InterPro" id="IPR044855">
    <property type="entry name" value="CoA-Trfase_III_dom3_sf"/>
</dbReference>
<dbReference type="PANTHER" id="PTHR48207">
    <property type="entry name" value="SUCCINATE--HYDROXYMETHYLGLUTARATE COA-TRANSFERASE"/>
    <property type="match status" value="1"/>
</dbReference>
<evidence type="ECO:0000313" key="2">
    <source>
        <dbReference type="EMBL" id="SVA45440.1"/>
    </source>
</evidence>
<sequence length="397" mass="43832">MVQGLVSSGSLSDIRVLDLTRVWAGPLATRVMGDFGADIIKISDPRVPLLSSNGLNHKLNRNKRNIGIRLDIDEGREILLGLVRKSDVIVENFRPRVMRNLKINYEVLKTVKPDIIFVSMPGFGVDGPYSEYPAFGTTAEAVAGIPSLIGYGDGVPISTGIAYGDPVSGLNAITLIMAALRMRNKTGHGQFIDIALSASPLCNIGEYVAAYSSSEKLTSPPGNRSIEYSPQGAFRCRGRDQWIGISVFNDEEWMNLKELVSDPDLNNIETFSLEQRRDNEEIIEGAIAKWTSRLDVFEAVSLLQENGVRAGTVSSGAQLLEDPHLNDRDFFFDLEEKEYGWKRYDGNSIPGNRIPKSQWSPTNNVGVNSKEILTDLLGYTESFCEALASKEAVYFEE</sequence>
<organism evidence="2">
    <name type="scientific">marine metagenome</name>
    <dbReference type="NCBI Taxonomy" id="408172"/>
    <lineage>
        <taxon>unclassified sequences</taxon>
        <taxon>metagenomes</taxon>
        <taxon>ecological metagenomes</taxon>
    </lineage>
</organism>
<dbReference type="SUPFAM" id="SSF89796">
    <property type="entry name" value="CoA-transferase family III (CaiB/BaiF)"/>
    <property type="match status" value="1"/>
</dbReference>
<dbReference type="InterPro" id="IPR023606">
    <property type="entry name" value="CoA-Trfase_III_dom_1_sf"/>
</dbReference>
<dbReference type="PANTHER" id="PTHR48207:SF3">
    <property type="entry name" value="SUCCINATE--HYDROXYMETHYLGLUTARATE COA-TRANSFERASE"/>
    <property type="match status" value="1"/>
</dbReference>
<gene>
    <name evidence="2" type="ORF">METZ01_LOCUS98294</name>
</gene>
<dbReference type="Gene3D" id="3.30.1540.10">
    <property type="entry name" value="formyl-coa transferase, domain 3"/>
    <property type="match status" value="1"/>
</dbReference>
<evidence type="ECO:0008006" key="3">
    <source>
        <dbReference type="Google" id="ProtNLM"/>
    </source>
</evidence>
<dbReference type="EMBL" id="UINC01010194">
    <property type="protein sequence ID" value="SVA45440.1"/>
    <property type="molecule type" value="Genomic_DNA"/>
</dbReference>
<dbReference type="InterPro" id="IPR050483">
    <property type="entry name" value="CoA-transferase_III_domain"/>
</dbReference>
<name>A0A381VYR8_9ZZZZ</name>
<reference evidence="2" key="1">
    <citation type="submission" date="2018-05" db="EMBL/GenBank/DDBJ databases">
        <authorList>
            <person name="Lanie J.A."/>
            <person name="Ng W.-L."/>
            <person name="Kazmierczak K.M."/>
            <person name="Andrzejewski T.M."/>
            <person name="Davidsen T.M."/>
            <person name="Wayne K.J."/>
            <person name="Tettelin H."/>
            <person name="Glass J.I."/>
            <person name="Rusch D."/>
            <person name="Podicherti R."/>
            <person name="Tsui H.-C.T."/>
            <person name="Winkler M.E."/>
        </authorList>
    </citation>
    <scope>NUCLEOTIDE SEQUENCE</scope>
</reference>
<dbReference type="Gene3D" id="3.40.50.10540">
    <property type="entry name" value="Crotonobetainyl-coa:carnitine coa-transferase, domain 1"/>
    <property type="match status" value="1"/>
</dbReference>
<dbReference type="GO" id="GO:0008410">
    <property type="term" value="F:CoA-transferase activity"/>
    <property type="evidence" value="ECO:0007669"/>
    <property type="project" value="TreeGrafter"/>
</dbReference>
<keyword evidence="1" id="KW-0808">Transferase</keyword>
<dbReference type="Pfam" id="PF02515">
    <property type="entry name" value="CoA_transf_3"/>
    <property type="match status" value="1"/>
</dbReference>
<accession>A0A381VYR8</accession>